<dbReference type="InterPro" id="IPR002699">
    <property type="entry name" value="V_ATPase_D"/>
</dbReference>
<dbReference type="PANTHER" id="PTHR11671">
    <property type="entry name" value="V-TYPE ATP SYNTHASE SUBUNIT D"/>
    <property type="match status" value="1"/>
</dbReference>
<comment type="caution">
    <text evidence="4">The sequence shown here is derived from an EMBL/GenBank/DDBJ whole genome shotgun (WGS) entry which is preliminary data.</text>
</comment>
<dbReference type="EMBL" id="PEYM01000045">
    <property type="protein sequence ID" value="PIS30893.1"/>
    <property type="molecule type" value="Genomic_DNA"/>
</dbReference>
<dbReference type="AlphaFoldDB" id="A0A2H0Y2K6"/>
<gene>
    <name evidence="4" type="ORF">COT42_02190</name>
</gene>
<feature type="non-terminal residue" evidence="4">
    <location>
        <position position="203"/>
    </location>
</feature>
<dbReference type="GO" id="GO:0046961">
    <property type="term" value="F:proton-transporting ATPase activity, rotational mechanism"/>
    <property type="evidence" value="ECO:0007669"/>
    <property type="project" value="InterPro"/>
</dbReference>
<accession>A0A2H0Y2K6</accession>
<name>A0A2H0Y2K6_UNCSA</name>
<evidence type="ECO:0000256" key="2">
    <source>
        <dbReference type="ARBA" id="ARBA00022448"/>
    </source>
</evidence>
<evidence type="ECO:0000256" key="3">
    <source>
        <dbReference type="ARBA" id="ARBA00023065"/>
    </source>
</evidence>
<dbReference type="Pfam" id="PF01813">
    <property type="entry name" value="ATP-synt_D"/>
    <property type="match status" value="1"/>
</dbReference>
<reference evidence="4 5" key="1">
    <citation type="submission" date="2017-09" db="EMBL/GenBank/DDBJ databases">
        <title>Depth-based differentiation of microbial function through sediment-hosted aquifers and enrichment of novel symbionts in the deep terrestrial subsurface.</title>
        <authorList>
            <person name="Probst A.J."/>
            <person name="Ladd B."/>
            <person name="Jarett J.K."/>
            <person name="Geller-Mcgrath D.E."/>
            <person name="Sieber C.M."/>
            <person name="Emerson J.B."/>
            <person name="Anantharaman K."/>
            <person name="Thomas B.C."/>
            <person name="Malmstrom R."/>
            <person name="Stieglmeier M."/>
            <person name="Klingl A."/>
            <person name="Woyke T."/>
            <person name="Ryan C.M."/>
            <person name="Banfield J.F."/>
        </authorList>
    </citation>
    <scope>NUCLEOTIDE SEQUENCE [LARGE SCALE GENOMIC DNA]</scope>
    <source>
        <strain evidence="4">CG08_land_8_20_14_0_20_45_16</strain>
    </source>
</reference>
<evidence type="ECO:0000256" key="1">
    <source>
        <dbReference type="ARBA" id="ARBA00005850"/>
    </source>
</evidence>
<evidence type="ECO:0000313" key="5">
    <source>
        <dbReference type="Proteomes" id="UP000231343"/>
    </source>
</evidence>
<dbReference type="Proteomes" id="UP000231343">
    <property type="component" value="Unassembled WGS sequence"/>
</dbReference>
<dbReference type="HAMAP" id="MF_00271">
    <property type="entry name" value="ATP_synth_D_arch"/>
    <property type="match status" value="1"/>
</dbReference>
<keyword evidence="2" id="KW-0813">Transport</keyword>
<organism evidence="4 5">
    <name type="scientific">Candidatus Saganbacteria bacterium CG08_land_8_20_14_0_20_45_16</name>
    <dbReference type="NCBI Taxonomy" id="2014293"/>
    <lineage>
        <taxon>Bacteria</taxon>
        <taxon>Bacillati</taxon>
        <taxon>Saganbacteria</taxon>
    </lineage>
</organism>
<evidence type="ECO:0000313" key="4">
    <source>
        <dbReference type="EMBL" id="PIS30893.1"/>
    </source>
</evidence>
<sequence>MANKRVNATRMELLRLKRRTVLAKKGHKLLKDKLDGLIRQLLEIVKQHRRLSRKIEQELILVFQKLSVGSAQISPEVLAAAIALSQCSASVDITLKNFMGVKIPKYELKLTGDPINYSFAKTPGELDQALVQFKETLINLVKLAELNKAILVIAQQIIEIKRRVNALEYVMIPELESSVSFIKMKLSEMERSTTVTLLKIKDM</sequence>
<proteinExistence type="inferred from homology"/>
<dbReference type="Gene3D" id="1.10.287.3240">
    <property type="match status" value="1"/>
</dbReference>
<protein>
    <submittedName>
        <fullName evidence="4">V-type ATP synthase subunit D</fullName>
    </submittedName>
</protein>
<comment type="similarity">
    <text evidence="1">Belongs to the V-ATPase D subunit family.</text>
</comment>
<dbReference type="NCBIfam" id="TIGR00309">
    <property type="entry name" value="V_ATPase_subD"/>
    <property type="match status" value="1"/>
</dbReference>
<keyword evidence="3" id="KW-0406">Ion transport</keyword>